<dbReference type="Gene3D" id="1.10.1760.20">
    <property type="match status" value="1"/>
</dbReference>
<evidence type="ECO:0000313" key="4">
    <source>
        <dbReference type="EMBL" id="MBM6921779.1"/>
    </source>
</evidence>
<accession>A0A938X949</accession>
<feature type="transmembrane region" description="Helical" evidence="3">
    <location>
        <begin position="91"/>
        <end position="109"/>
    </location>
</feature>
<name>A0A938X949_9FIRM</name>
<feature type="transmembrane region" description="Helical" evidence="3">
    <location>
        <begin position="115"/>
        <end position="134"/>
    </location>
</feature>
<dbReference type="Proteomes" id="UP000774750">
    <property type="component" value="Unassembled WGS sequence"/>
</dbReference>
<evidence type="ECO:0000313" key="5">
    <source>
        <dbReference type="Proteomes" id="UP000774750"/>
    </source>
</evidence>
<gene>
    <name evidence="4" type="ORF">H6A12_11520</name>
</gene>
<proteinExistence type="predicted"/>
<evidence type="ECO:0000256" key="3">
    <source>
        <dbReference type="SAM" id="Phobius"/>
    </source>
</evidence>
<feature type="transmembrane region" description="Helical" evidence="3">
    <location>
        <begin position="52"/>
        <end position="79"/>
    </location>
</feature>
<dbReference type="RefSeq" id="WP_204448029.1">
    <property type="nucleotide sequence ID" value="NZ_JACJKY010000026.1"/>
</dbReference>
<evidence type="ECO:0000256" key="2">
    <source>
        <dbReference type="ARBA" id="ARBA00022989"/>
    </source>
</evidence>
<dbReference type="InterPro" id="IPR009825">
    <property type="entry name" value="ECF_substrate-spec-like"/>
</dbReference>
<keyword evidence="2 3" id="KW-1133">Transmembrane helix</keyword>
<dbReference type="PANTHER" id="PTHR37815">
    <property type="entry name" value="UPF0397 PROTEIN BC_2624-RELATED"/>
    <property type="match status" value="1"/>
</dbReference>
<dbReference type="AlphaFoldDB" id="A0A938X949"/>
<feature type="transmembrane region" description="Helical" evidence="3">
    <location>
        <begin position="166"/>
        <end position="184"/>
    </location>
</feature>
<dbReference type="PANTHER" id="PTHR37815:SF3">
    <property type="entry name" value="UPF0397 PROTEIN SPR0429"/>
    <property type="match status" value="1"/>
</dbReference>
<reference evidence="4" key="1">
    <citation type="submission" date="2020-08" db="EMBL/GenBank/DDBJ databases">
        <authorList>
            <person name="Cejkova D."/>
            <person name="Kubasova T."/>
            <person name="Jahodarova E."/>
            <person name="Rychlik I."/>
        </authorList>
    </citation>
    <scope>NUCLEOTIDE SEQUENCE</scope>
    <source>
        <strain evidence="4">An559</strain>
    </source>
</reference>
<keyword evidence="1 3" id="KW-0812">Transmembrane</keyword>
<dbReference type="Pfam" id="PF07155">
    <property type="entry name" value="ECF-ribofla_trS"/>
    <property type="match status" value="1"/>
</dbReference>
<keyword evidence="5" id="KW-1185">Reference proteome</keyword>
<dbReference type="EMBL" id="JACJKY010000026">
    <property type="protein sequence ID" value="MBM6921779.1"/>
    <property type="molecule type" value="Genomic_DNA"/>
</dbReference>
<evidence type="ECO:0000256" key="1">
    <source>
        <dbReference type="ARBA" id="ARBA00022692"/>
    </source>
</evidence>
<reference evidence="4" key="2">
    <citation type="journal article" date="2021" name="Sci. Rep.">
        <title>The distribution of antibiotic resistance genes in chicken gut microbiota commensals.</title>
        <authorList>
            <person name="Juricova H."/>
            <person name="Matiasovicova J."/>
            <person name="Kubasova T."/>
            <person name="Cejkova D."/>
            <person name="Rychlik I."/>
        </authorList>
    </citation>
    <scope>NUCLEOTIDE SEQUENCE</scope>
    <source>
        <strain evidence="4">An559</strain>
    </source>
</reference>
<sequence>MKQETEGKQLFSLYDMVVVGVMAAIIFVLTYFVQIPIPTPAGQTMIKSANIFILLAGLLFGGLRGGLAAGIGSMIYDLLDPRFISDAPLTLIRFFLVAYICGKIAYMNGQKGENKWFNLAGAFVGGFMSVFLYAIQSVCKLMIAGSDFSAAVVACVPKLVTSSINAIVAIVLAFVLVFPLRAALKKVGFYQKISIR</sequence>
<dbReference type="GO" id="GO:0016020">
    <property type="term" value="C:membrane"/>
    <property type="evidence" value="ECO:0007669"/>
    <property type="project" value="InterPro"/>
</dbReference>
<feature type="transmembrane region" description="Helical" evidence="3">
    <location>
        <begin position="12"/>
        <end position="32"/>
    </location>
</feature>
<keyword evidence="3" id="KW-0472">Membrane</keyword>
<organism evidence="4 5">
    <name type="scientific">Merdimmobilis hominis</name>
    <dbReference type="NCBI Taxonomy" id="2897707"/>
    <lineage>
        <taxon>Bacteria</taxon>
        <taxon>Bacillati</taxon>
        <taxon>Bacillota</taxon>
        <taxon>Clostridia</taxon>
        <taxon>Eubacteriales</taxon>
        <taxon>Oscillospiraceae</taxon>
        <taxon>Merdimmobilis</taxon>
    </lineage>
</organism>
<comment type="caution">
    <text evidence="4">The sequence shown here is derived from an EMBL/GenBank/DDBJ whole genome shotgun (WGS) entry which is preliminary data.</text>
</comment>
<protein>
    <submittedName>
        <fullName evidence="4">ECF transporter S component</fullName>
    </submittedName>
</protein>